<proteinExistence type="inferred from homology"/>
<dbReference type="PRINTS" id="PR01837">
    <property type="entry name" value="MGTCSAPBPROT"/>
</dbReference>
<feature type="domain" description="MgtC/SapB/SrpB/YhiD N-terminal" evidence="8">
    <location>
        <begin position="17"/>
        <end position="145"/>
    </location>
</feature>
<evidence type="ECO:0000256" key="3">
    <source>
        <dbReference type="ARBA" id="ARBA00022475"/>
    </source>
</evidence>
<keyword evidence="6 7" id="KW-0472">Membrane</keyword>
<evidence type="ECO:0000256" key="5">
    <source>
        <dbReference type="ARBA" id="ARBA00022989"/>
    </source>
</evidence>
<comment type="caution">
    <text evidence="9">The sequence shown here is derived from an EMBL/GenBank/DDBJ whole genome shotgun (WGS) entry which is preliminary data.</text>
</comment>
<organism evidence="9 10">
    <name type="scientific">Teichococcus aerophilus</name>
    <dbReference type="NCBI Taxonomy" id="1224513"/>
    <lineage>
        <taxon>Bacteria</taxon>
        <taxon>Pseudomonadati</taxon>
        <taxon>Pseudomonadota</taxon>
        <taxon>Alphaproteobacteria</taxon>
        <taxon>Acetobacterales</taxon>
        <taxon>Roseomonadaceae</taxon>
        <taxon>Roseomonas</taxon>
    </lineage>
</organism>
<keyword evidence="7" id="KW-0997">Cell inner membrane</keyword>
<dbReference type="InterPro" id="IPR049177">
    <property type="entry name" value="MgtC_SapB_SrpB_YhiD_N"/>
</dbReference>
<feature type="transmembrane region" description="Helical" evidence="7">
    <location>
        <begin position="124"/>
        <end position="143"/>
    </location>
</feature>
<feature type="transmembrane region" description="Helical" evidence="7">
    <location>
        <begin position="76"/>
        <end position="94"/>
    </location>
</feature>
<feature type="transmembrane region" description="Helical" evidence="7">
    <location>
        <begin position="101"/>
        <end position="118"/>
    </location>
</feature>
<dbReference type="InterPro" id="IPR003416">
    <property type="entry name" value="MgtC/SapB/SrpB/YhiD_fam"/>
</dbReference>
<keyword evidence="10" id="KW-1185">Reference proteome</keyword>
<reference evidence="9 10" key="1">
    <citation type="journal article" date="2013" name="Int. J. Syst. Evol. Microbiol.">
        <title>Roseomonas aerophila sp. nov., isolated from air.</title>
        <authorList>
            <person name="Kim S.J."/>
            <person name="Weon H.Y."/>
            <person name="Ahn J.H."/>
            <person name="Hong S.B."/>
            <person name="Seok S.J."/>
            <person name="Whang K.S."/>
            <person name="Kwon S.W."/>
        </authorList>
    </citation>
    <scope>NUCLEOTIDE SEQUENCE [LARGE SCALE GENOMIC DNA]</scope>
    <source>
        <strain evidence="9 10">NBRC 108923</strain>
    </source>
</reference>
<evidence type="ECO:0000256" key="6">
    <source>
        <dbReference type="ARBA" id="ARBA00023136"/>
    </source>
</evidence>
<evidence type="ECO:0000256" key="7">
    <source>
        <dbReference type="RuleBase" id="RU365041"/>
    </source>
</evidence>
<keyword evidence="5 7" id="KW-1133">Transmembrane helix</keyword>
<dbReference type="EMBL" id="JACTVA010000037">
    <property type="protein sequence ID" value="MBC9208703.1"/>
    <property type="molecule type" value="Genomic_DNA"/>
</dbReference>
<sequence>MEATIGSFTAWEMAERLVAAAVLGMALGLDRELRGFAAGMRTHGILALSAAVVVISGLMLHEMVHRQGGEADPLRVVQGLFQAVGFIGAGLVFTRHRDVHNLTSAASLILAVALGIAAGTGQWVLAGLATAIGLVLLTLVRWAERFLPGNDKHDKTV</sequence>
<keyword evidence="4 7" id="KW-0812">Transmembrane</keyword>
<evidence type="ECO:0000256" key="4">
    <source>
        <dbReference type="ARBA" id="ARBA00022692"/>
    </source>
</evidence>
<dbReference type="PANTHER" id="PTHR33778:SF1">
    <property type="entry name" value="MAGNESIUM TRANSPORTER YHID-RELATED"/>
    <property type="match status" value="1"/>
</dbReference>
<evidence type="ECO:0000313" key="10">
    <source>
        <dbReference type="Proteomes" id="UP000626026"/>
    </source>
</evidence>
<dbReference type="PANTHER" id="PTHR33778">
    <property type="entry name" value="PROTEIN MGTC"/>
    <property type="match status" value="1"/>
</dbReference>
<evidence type="ECO:0000256" key="1">
    <source>
        <dbReference type="ARBA" id="ARBA00004651"/>
    </source>
</evidence>
<feature type="transmembrane region" description="Helical" evidence="7">
    <location>
        <begin position="45"/>
        <end position="64"/>
    </location>
</feature>
<name>A0ABR7RQR3_9PROT</name>
<dbReference type="Pfam" id="PF02308">
    <property type="entry name" value="MgtC"/>
    <property type="match status" value="1"/>
</dbReference>
<comment type="similarity">
    <text evidence="2 7">Belongs to the MgtC/SapB family.</text>
</comment>
<evidence type="ECO:0000259" key="8">
    <source>
        <dbReference type="Pfam" id="PF02308"/>
    </source>
</evidence>
<evidence type="ECO:0000313" key="9">
    <source>
        <dbReference type="EMBL" id="MBC9208703.1"/>
    </source>
</evidence>
<accession>A0ABR7RQR3</accession>
<protein>
    <recommendedName>
        <fullName evidence="7">Protein MgtC</fullName>
    </recommendedName>
</protein>
<gene>
    <name evidence="9" type="ORF">IBL26_17770</name>
</gene>
<comment type="subcellular location">
    <subcellularLocation>
        <location evidence="7">Cell inner membrane</location>
        <topology evidence="7">Multi-pass membrane protein</topology>
    </subcellularLocation>
    <subcellularLocation>
        <location evidence="1">Cell membrane</location>
        <topology evidence="1">Multi-pass membrane protein</topology>
    </subcellularLocation>
</comment>
<evidence type="ECO:0000256" key="2">
    <source>
        <dbReference type="ARBA" id="ARBA00009298"/>
    </source>
</evidence>
<keyword evidence="3" id="KW-1003">Cell membrane</keyword>
<dbReference type="Proteomes" id="UP000626026">
    <property type="component" value="Unassembled WGS sequence"/>
</dbReference>